<keyword evidence="5" id="KW-1185">Reference proteome</keyword>
<feature type="region of interest" description="Disordered" evidence="2">
    <location>
        <begin position="315"/>
        <end position="350"/>
    </location>
</feature>
<evidence type="ECO:0000313" key="5">
    <source>
        <dbReference type="Proteomes" id="UP000078576"/>
    </source>
</evidence>
<feature type="region of interest" description="Disordered" evidence="2">
    <location>
        <begin position="78"/>
        <end position="102"/>
    </location>
</feature>
<keyword evidence="1" id="KW-0862">Zinc</keyword>
<dbReference type="GO" id="GO:0008270">
    <property type="term" value="F:zinc ion binding"/>
    <property type="evidence" value="ECO:0007669"/>
    <property type="project" value="UniProtKB-KW"/>
</dbReference>
<gene>
    <name evidence="4" type="ORF">VP1G_06841</name>
</gene>
<dbReference type="InterPro" id="IPR000571">
    <property type="entry name" value="Znf_CCCH"/>
</dbReference>
<feature type="compositionally biased region" description="Polar residues" evidence="2">
    <location>
        <begin position="34"/>
        <end position="44"/>
    </location>
</feature>
<feature type="region of interest" description="Disordered" evidence="2">
    <location>
        <begin position="1"/>
        <end position="65"/>
    </location>
</feature>
<evidence type="ECO:0000256" key="1">
    <source>
        <dbReference type="PROSITE-ProRule" id="PRU00723"/>
    </source>
</evidence>
<feature type="region of interest" description="Disordered" evidence="2">
    <location>
        <begin position="160"/>
        <end position="180"/>
    </location>
</feature>
<keyword evidence="1" id="KW-0863">Zinc-finger</keyword>
<dbReference type="AlphaFoldDB" id="A0A194V6N6"/>
<sequence length="630" mass="64868">MESSPDSNLVDLHPFPNSPSDLGCSSGLPSSGSTRETSPASSTHHPLGTSAPGSASFQEPPDQISSVTQKALEMDRDSFQTVNGRRSKLTGDPPRASHASSGITASAASNFGLLQQTTGRPLAPNPHLHSSTPFSPPTIVPQGHYCRDWRTSTASLDNLGFPSSTTSPAGASSSSASCSTNTNRNFATASGGSILSSPVSPVGFGNNLSNRNSLLSSNGYLSIANLADSPYSAVHDPHNLNENGQRDASTRNIANMHPTNGLLIAEADMDTAMGYCFDRGGGQYTRLVAVDLLPIDLNDIPRRVASDEGLIVLPVPRMPGPNGQPADSQLEPQAAVTPPPSSPSDHPSTDLVQTRIDSIVASSPHGTASPNSGAVVLATRGRGDSSASAVASRANNANKREKIYCDKWIHDGTCAFTQQGCKFKHEMPNDKETQEKLGLFHGYPSWWKKLLAEQQRPTSIDDRPVSIGAGRGGGGGGGGAGGAGPGAMVGPAYTNAWRPAQNGQGHTGEAVEDARPASFGAGSGAGGRGGGGFGTRGGSRQGRGGAAVLNAPNYGPIGPPSRVARSSGRGSRGPTGPPGINNGFGALPARIRCSNTSEANLYAALMDQQQGRDDDTGDTGEDEEQRGAKL</sequence>
<evidence type="ECO:0000259" key="3">
    <source>
        <dbReference type="PROSITE" id="PS50103"/>
    </source>
</evidence>
<feature type="compositionally biased region" description="Gly residues" evidence="2">
    <location>
        <begin position="469"/>
        <end position="483"/>
    </location>
</feature>
<feature type="compositionally biased region" description="Low complexity" evidence="2">
    <location>
        <begin position="560"/>
        <end position="574"/>
    </location>
</feature>
<organism evidence="4 5">
    <name type="scientific">Cytospora mali</name>
    <name type="common">Apple Valsa canker fungus</name>
    <name type="synonym">Valsa mali</name>
    <dbReference type="NCBI Taxonomy" id="578113"/>
    <lineage>
        <taxon>Eukaryota</taxon>
        <taxon>Fungi</taxon>
        <taxon>Dikarya</taxon>
        <taxon>Ascomycota</taxon>
        <taxon>Pezizomycotina</taxon>
        <taxon>Sordariomycetes</taxon>
        <taxon>Sordariomycetidae</taxon>
        <taxon>Diaporthales</taxon>
        <taxon>Cytosporaceae</taxon>
        <taxon>Cytospora</taxon>
    </lineage>
</organism>
<feature type="region of interest" description="Disordered" evidence="2">
    <location>
        <begin position="604"/>
        <end position="630"/>
    </location>
</feature>
<feature type="compositionally biased region" description="Acidic residues" evidence="2">
    <location>
        <begin position="615"/>
        <end position="624"/>
    </location>
</feature>
<feature type="compositionally biased region" description="Polar residues" evidence="2">
    <location>
        <begin position="51"/>
        <end position="65"/>
    </location>
</feature>
<keyword evidence="1" id="KW-0479">Metal-binding</keyword>
<feature type="region of interest" description="Disordered" evidence="2">
    <location>
        <begin position="458"/>
        <end position="483"/>
    </location>
</feature>
<feature type="zinc finger region" description="C3H1-type" evidence="1">
    <location>
        <begin position="399"/>
        <end position="428"/>
    </location>
</feature>
<dbReference type="EMBL" id="KN714733">
    <property type="protein sequence ID" value="KUI59620.1"/>
    <property type="molecule type" value="Genomic_DNA"/>
</dbReference>
<dbReference type="STRING" id="694573.A0A194V6N6"/>
<name>A0A194V6N6_CYTMA</name>
<protein>
    <recommendedName>
        <fullName evidence="3">C3H1-type domain-containing protein</fullName>
    </recommendedName>
</protein>
<feature type="compositionally biased region" description="Gly residues" evidence="2">
    <location>
        <begin position="521"/>
        <end position="545"/>
    </location>
</feature>
<feature type="domain" description="C3H1-type" evidence="3">
    <location>
        <begin position="399"/>
        <end position="428"/>
    </location>
</feature>
<dbReference type="Proteomes" id="UP000078576">
    <property type="component" value="Unassembled WGS sequence"/>
</dbReference>
<dbReference type="OrthoDB" id="5355510at2759"/>
<dbReference type="PROSITE" id="PS50103">
    <property type="entry name" value="ZF_C3H1"/>
    <property type="match status" value="1"/>
</dbReference>
<feature type="region of interest" description="Disordered" evidence="2">
    <location>
        <begin position="515"/>
        <end position="587"/>
    </location>
</feature>
<feature type="compositionally biased region" description="Low complexity" evidence="2">
    <location>
        <begin position="18"/>
        <end position="33"/>
    </location>
</feature>
<feature type="region of interest" description="Disordered" evidence="2">
    <location>
        <begin position="116"/>
        <end position="136"/>
    </location>
</feature>
<proteinExistence type="predicted"/>
<evidence type="ECO:0000313" key="4">
    <source>
        <dbReference type="EMBL" id="KUI59620.1"/>
    </source>
</evidence>
<evidence type="ECO:0000256" key="2">
    <source>
        <dbReference type="SAM" id="MobiDB-lite"/>
    </source>
</evidence>
<feature type="compositionally biased region" description="Low complexity" evidence="2">
    <location>
        <begin position="163"/>
        <end position="180"/>
    </location>
</feature>
<accession>A0A194V6N6</accession>
<reference evidence="5" key="1">
    <citation type="submission" date="2014-12" db="EMBL/GenBank/DDBJ databases">
        <title>Genome Sequence of Valsa Canker Pathogens Uncovers a Specific Adaption of Colonization on Woody Bark.</title>
        <authorList>
            <person name="Yin Z."/>
            <person name="Liu H."/>
            <person name="Gao X."/>
            <person name="Li Z."/>
            <person name="Song N."/>
            <person name="Ke X."/>
            <person name="Dai Q."/>
            <person name="Wu Y."/>
            <person name="Sun Y."/>
            <person name="Xu J.-R."/>
            <person name="Kang Z.K."/>
            <person name="Wang L."/>
            <person name="Huang L."/>
        </authorList>
    </citation>
    <scope>NUCLEOTIDE SEQUENCE [LARGE SCALE GENOMIC DNA]</scope>
    <source>
        <strain evidence="5">SXYL134</strain>
    </source>
</reference>